<organism evidence="1 2">
    <name type="scientific">Australozyma saopauloensis</name>
    <dbReference type="NCBI Taxonomy" id="291208"/>
    <lineage>
        <taxon>Eukaryota</taxon>
        <taxon>Fungi</taxon>
        <taxon>Dikarya</taxon>
        <taxon>Ascomycota</taxon>
        <taxon>Saccharomycotina</taxon>
        <taxon>Pichiomycetes</taxon>
        <taxon>Metschnikowiaceae</taxon>
        <taxon>Australozyma</taxon>
    </lineage>
</organism>
<dbReference type="Proteomes" id="UP001338582">
    <property type="component" value="Chromosome 2"/>
</dbReference>
<proteinExistence type="predicted"/>
<protein>
    <submittedName>
        <fullName evidence="1">Uncharacterized protein</fullName>
    </submittedName>
</protein>
<dbReference type="RefSeq" id="XP_062877099.1">
    <property type="nucleotide sequence ID" value="XM_063021029.1"/>
</dbReference>
<evidence type="ECO:0000313" key="2">
    <source>
        <dbReference type="Proteomes" id="UP001338582"/>
    </source>
</evidence>
<dbReference type="EMBL" id="CP138895">
    <property type="protein sequence ID" value="WPK24716.1"/>
    <property type="molecule type" value="Genomic_DNA"/>
</dbReference>
<dbReference type="AlphaFoldDB" id="A0AAX4H7Z3"/>
<reference evidence="1 2" key="1">
    <citation type="submission" date="2023-10" db="EMBL/GenBank/DDBJ databases">
        <title>Draft Genome Sequence of Candida saopaulonensis from a very Premature Infant with Sepsis.</title>
        <authorList>
            <person name="Ning Y."/>
            <person name="Dai R."/>
            <person name="Xiao M."/>
            <person name="Xu Y."/>
            <person name="Yan Q."/>
            <person name="Zhang L."/>
        </authorList>
    </citation>
    <scope>NUCLEOTIDE SEQUENCE [LARGE SCALE GENOMIC DNA]</scope>
    <source>
        <strain evidence="1 2">19XY460</strain>
    </source>
</reference>
<dbReference type="GeneID" id="88173065"/>
<accession>A0AAX4H7Z3</accession>
<dbReference type="KEGG" id="asau:88173065"/>
<sequence length="176" mass="20695">MEKHRKNSGMCESLAPTPCKFLLSFCGAGMLFRRFEWLRKNVPLQTQLDQTWRITLCPGRVNDQKKKNKTKKPRLQSDDCTDVRGNKAPLNISQRLNPAIWKNVRPIRRIYYLYFLYDRQAGCRSIPNRNAPQDLLPLDACVGARWLFFLHFRIDRLRLFATVSGNFTRPAITYHH</sequence>
<keyword evidence="2" id="KW-1185">Reference proteome</keyword>
<evidence type="ECO:0000313" key="1">
    <source>
        <dbReference type="EMBL" id="WPK24716.1"/>
    </source>
</evidence>
<name>A0AAX4H7Z3_9ASCO</name>
<gene>
    <name evidence="1" type="ORF">PUMCH_002000</name>
</gene>